<evidence type="ECO:0000256" key="1">
    <source>
        <dbReference type="SAM" id="MobiDB-lite"/>
    </source>
</evidence>
<comment type="caution">
    <text evidence="2">The sequence shown here is derived from an EMBL/GenBank/DDBJ whole genome shotgun (WGS) entry which is preliminary data.</text>
</comment>
<name>A0A8J4VF31_9ROSI</name>
<protein>
    <submittedName>
        <fullName evidence="2">Uncharacterized protein</fullName>
    </submittedName>
</protein>
<dbReference type="Proteomes" id="UP000737018">
    <property type="component" value="Unassembled WGS sequence"/>
</dbReference>
<dbReference type="OrthoDB" id="10439555at2759"/>
<dbReference type="EMBL" id="JRKL02009394">
    <property type="protein sequence ID" value="KAF3946361.1"/>
    <property type="molecule type" value="Genomic_DNA"/>
</dbReference>
<sequence length="127" mass="14151">MEEPSSASKNQVMVDGDGGEVKGGEIPRGTEVAGLDSFIGALNRGSYSSNQMMQGWAALKQGIQNEVRTLNFVIEKSFLVFLYGKFHCFEIRLCTNASASRIVFPFSHFFLEEEIHEDSLILDFYDG</sequence>
<dbReference type="AlphaFoldDB" id="A0A8J4VF31"/>
<keyword evidence="3" id="KW-1185">Reference proteome</keyword>
<reference evidence="2" key="1">
    <citation type="submission" date="2020-03" db="EMBL/GenBank/DDBJ databases">
        <title>Castanea mollissima Vanexum genome sequencing.</title>
        <authorList>
            <person name="Staton M."/>
        </authorList>
    </citation>
    <scope>NUCLEOTIDE SEQUENCE</scope>
    <source>
        <tissue evidence="2">Leaf</tissue>
    </source>
</reference>
<organism evidence="2 3">
    <name type="scientific">Castanea mollissima</name>
    <name type="common">Chinese chestnut</name>
    <dbReference type="NCBI Taxonomy" id="60419"/>
    <lineage>
        <taxon>Eukaryota</taxon>
        <taxon>Viridiplantae</taxon>
        <taxon>Streptophyta</taxon>
        <taxon>Embryophyta</taxon>
        <taxon>Tracheophyta</taxon>
        <taxon>Spermatophyta</taxon>
        <taxon>Magnoliopsida</taxon>
        <taxon>eudicotyledons</taxon>
        <taxon>Gunneridae</taxon>
        <taxon>Pentapetalae</taxon>
        <taxon>rosids</taxon>
        <taxon>fabids</taxon>
        <taxon>Fagales</taxon>
        <taxon>Fagaceae</taxon>
        <taxon>Castanea</taxon>
    </lineage>
</organism>
<feature type="region of interest" description="Disordered" evidence="1">
    <location>
        <begin position="1"/>
        <end position="28"/>
    </location>
</feature>
<gene>
    <name evidence="2" type="ORF">CMV_027365</name>
</gene>
<feature type="compositionally biased region" description="Polar residues" evidence="1">
    <location>
        <begin position="1"/>
        <end position="11"/>
    </location>
</feature>
<accession>A0A8J4VF31</accession>
<evidence type="ECO:0000313" key="2">
    <source>
        <dbReference type="EMBL" id="KAF3946361.1"/>
    </source>
</evidence>
<evidence type="ECO:0000313" key="3">
    <source>
        <dbReference type="Proteomes" id="UP000737018"/>
    </source>
</evidence>
<proteinExistence type="predicted"/>